<name>A0A5M3X168_9ACTN</name>
<dbReference type="Gene3D" id="3.10.450.50">
    <property type="match status" value="1"/>
</dbReference>
<feature type="region of interest" description="Disordered" evidence="1">
    <location>
        <begin position="84"/>
        <end position="105"/>
    </location>
</feature>
<gene>
    <name evidence="2" type="ORF">Amac_074660</name>
</gene>
<organism evidence="2 3">
    <name type="scientific">Acrocarpospora macrocephala</name>
    <dbReference type="NCBI Taxonomy" id="150177"/>
    <lineage>
        <taxon>Bacteria</taxon>
        <taxon>Bacillati</taxon>
        <taxon>Actinomycetota</taxon>
        <taxon>Actinomycetes</taxon>
        <taxon>Streptosporangiales</taxon>
        <taxon>Streptosporangiaceae</taxon>
        <taxon>Acrocarpospora</taxon>
    </lineage>
</organism>
<dbReference type="SUPFAM" id="SSF54427">
    <property type="entry name" value="NTF2-like"/>
    <property type="match status" value="1"/>
</dbReference>
<dbReference type="InterPro" id="IPR032710">
    <property type="entry name" value="NTF2-like_dom_sf"/>
</dbReference>
<dbReference type="Proteomes" id="UP000331127">
    <property type="component" value="Unassembled WGS sequence"/>
</dbReference>
<accession>A0A5M3X168</accession>
<sequence>MIIDLDLEAGVANVETYNLVMHPVGPQTSLVLRPEDSGTHLRIMGGRALDRFERRDGEWRIARRVMLIDWSRDDLPGNPVWTTIKQGLRPGGPGTDPSYAHFQGT</sequence>
<evidence type="ECO:0000256" key="1">
    <source>
        <dbReference type="SAM" id="MobiDB-lite"/>
    </source>
</evidence>
<keyword evidence="3" id="KW-1185">Reference proteome</keyword>
<dbReference type="AlphaFoldDB" id="A0A5M3X168"/>
<comment type="caution">
    <text evidence="2">The sequence shown here is derived from an EMBL/GenBank/DDBJ whole genome shotgun (WGS) entry which is preliminary data.</text>
</comment>
<dbReference type="EMBL" id="BLAE01000051">
    <property type="protein sequence ID" value="GES13869.1"/>
    <property type="molecule type" value="Genomic_DNA"/>
</dbReference>
<protein>
    <submittedName>
        <fullName evidence="2">Uncharacterized protein</fullName>
    </submittedName>
</protein>
<evidence type="ECO:0000313" key="3">
    <source>
        <dbReference type="Proteomes" id="UP000331127"/>
    </source>
</evidence>
<reference evidence="2 3" key="1">
    <citation type="submission" date="2019-10" db="EMBL/GenBank/DDBJ databases">
        <title>Whole genome shotgun sequence of Acrocarpospora macrocephala NBRC 16266.</title>
        <authorList>
            <person name="Ichikawa N."/>
            <person name="Kimura A."/>
            <person name="Kitahashi Y."/>
            <person name="Komaki H."/>
            <person name="Oguchi A."/>
        </authorList>
    </citation>
    <scope>NUCLEOTIDE SEQUENCE [LARGE SCALE GENOMIC DNA]</scope>
    <source>
        <strain evidence="2 3">NBRC 16266</strain>
    </source>
</reference>
<proteinExistence type="predicted"/>
<evidence type="ECO:0000313" key="2">
    <source>
        <dbReference type="EMBL" id="GES13869.1"/>
    </source>
</evidence>